<dbReference type="InterPro" id="IPR021720">
    <property type="entry name" value="Malectin_dom"/>
</dbReference>
<keyword evidence="2" id="KW-0677">Repeat</keyword>
<dbReference type="InterPro" id="IPR013783">
    <property type="entry name" value="Ig-like_fold"/>
</dbReference>
<feature type="chain" id="PRO_5022199510" evidence="4">
    <location>
        <begin position="24"/>
        <end position="1552"/>
    </location>
</feature>
<feature type="region of interest" description="Disordered" evidence="3">
    <location>
        <begin position="25"/>
        <end position="45"/>
    </location>
</feature>
<dbReference type="InterPro" id="IPR014756">
    <property type="entry name" value="Ig_E-set"/>
</dbReference>
<dbReference type="RefSeq" id="WP_145066357.1">
    <property type="nucleotide sequence ID" value="NZ_CP036287.1"/>
</dbReference>
<keyword evidence="4" id="KW-0732">Signal</keyword>
<dbReference type="Gene3D" id="2.60.120.430">
    <property type="entry name" value="Galactose-binding lectin"/>
    <property type="match status" value="1"/>
</dbReference>
<keyword evidence="1" id="KW-0880">Kelch repeat</keyword>
<keyword evidence="7" id="KW-0413">Isomerase</keyword>
<dbReference type="SUPFAM" id="SSF81296">
    <property type="entry name" value="E set domains"/>
    <property type="match status" value="2"/>
</dbReference>
<dbReference type="InterPro" id="IPR011041">
    <property type="entry name" value="Quinoprot_gluc/sorb_DH_b-prop"/>
</dbReference>
<evidence type="ECO:0000256" key="4">
    <source>
        <dbReference type="SAM" id="SignalP"/>
    </source>
</evidence>
<evidence type="ECO:0000256" key="1">
    <source>
        <dbReference type="ARBA" id="ARBA00022441"/>
    </source>
</evidence>
<dbReference type="InterPro" id="IPR011042">
    <property type="entry name" value="6-blade_b-propeller_TolB-like"/>
</dbReference>
<proteinExistence type="predicted"/>
<evidence type="ECO:0000313" key="8">
    <source>
        <dbReference type="Proteomes" id="UP000316921"/>
    </source>
</evidence>
<keyword evidence="8" id="KW-1185">Reference proteome</keyword>
<dbReference type="GO" id="GO:0016853">
    <property type="term" value="F:isomerase activity"/>
    <property type="evidence" value="ECO:0007669"/>
    <property type="project" value="UniProtKB-KW"/>
</dbReference>
<dbReference type="PANTHER" id="PTHR24412:SF441">
    <property type="entry name" value="KELCH-LIKE PROTEIN 28"/>
    <property type="match status" value="1"/>
</dbReference>
<sequence length="1552" mass="162258" precursor="true">MTFASVSILLSALLALPAAQQGATVPQIPGAPQGPRGAQHPSSTARLGGPVEVASIAIEPATLAFGAVEFGQSSSTKQAVVRNNSSAPVTVSEIRLVGADAAQFQMLGAPAGAFVLRPGGKRVLDVRFDATSKGLAKAQIEVVFGVNGSEVSSVLKGHGIGQPGDEIRIDLGGPGLVDGNGKTWEPSYGTTVTTSGSTPDPIAGTTDDSIYQTYIEGTQFELNLPIPAGYYEVTLHLVEPVHHAAGQRVFNVFHEEFLAVAGIDVFAAAGHDTAYELSFLSVVTDGTLSLDLISFTDKAVVAGVEVLSVPLLDLDPGAIDFGAVLAGGTETQTVYLTNFGGVDLTIDSLAIQLGYGTDATGFKVTWDGQTYAGSTTDQLFAQSSVLAPMETRAMSVEFTPQTEALEFARVQLSGNFGDDGIEVQGLGGHQGHPYLHVVIDAPSLLIDFDGNGDETTTFDGSTSHTHEPGKTLVGYDWFVNSQFVAAGPTVPFTVPIGENLVELEIYDSNQPSQSLRSGISVRVVSSDAVPGVMAEFFDFSGGNPIAALGGPLGKPVHVEVLDDLSVIDTGSIGSSELVADAVVRLTAEIDVPTAETYDFPIMGGAASSLWVDGSPWTGVRVLGIGTHEVRAEFAVQNLPDLPLEVAMTVGGGPATGVPNEWLTHDETVIPPTINSMPTEGTSLGGNDIIIEGIGFFPASQVVVHWGAIDLDQSDFTSITPTELHFLSPAGSGTIDVTVQTPNGLSNLRQFDYDDNGPVPVNFTQTSQVILTGMPTCGAFGPDGLFYVGLRNGQLARVTFDEAYTATLVEYFPGVSNLSNHEIMGLAFNPYDGVQPIKVYVSHNELFADGGSEILPGTYSDYPGQVSVLTGPNFDVPSALITKLPTSNHDHAVNGLVFDNNGDLLINIGSQTNAGVPHPNSGDLPESPLSASMIKALTSRPDFNGALSYVETGSGQVNNNQVFGGVVDLAPGTHVEVHAPGIRNAFDLALHTNGRVYVTDNGPNFGFGPASTGAATETADPYGSDEVLLVEPGNYYGSPNRNRGRYDDRENHYRAPADAELPEAYKKPLAEVASSMNGVQEYRADTFGGQLRGNLITQKYANTPYRVVLSPDGRSVTKVLQISLWTGGLSAAIGPGGVILSLNHFNQAIHVLEPNDLAATGLVVQDIFPWRAPASGGGRFEISGVGFGNLANTSVRIGGKPAVLTSVTSERIVGVLPSKASPTTKLLDVVVTVGSKQDVLSKAFRYLLGKGNEPGFWETGVDAPMSVGDTSSAVIGDKLYLVGDFDTRTGVYNLRTGTWSFAAGVRPFPGADHSAEVLGGKLYLIGGIGSGSEGRVQIYDPVAGTWSTGAPMPWAGGAVSTAVIDGYIYAAGGIVGSVTVENFARYDPVFNTWLTLGALPNGWGRNNASAGTDGERFYIFGGRRGGNWVGPGFADVFVYNPGTGTWQSSLDVGSTIAPLPVARGGAGRAVYRGGKFFVIGGETDTPSSETINGAFKRVDVFDPVLQTWKQDGDMPTARQGIDPVLFESRIFVAGGGLAAGSGSSNVLELFSKN</sequence>
<dbReference type="InterPro" id="IPR002909">
    <property type="entry name" value="IPT_dom"/>
</dbReference>
<dbReference type="EC" id="5.1.3.24" evidence="7"/>
<accession>A0A518BLI7</accession>
<protein>
    <submittedName>
        <fullName evidence="7">N-acetylneuraminate epimerase</fullName>
        <ecNumber evidence="7">5.1.3.24</ecNumber>
    </submittedName>
</protein>
<dbReference type="SMART" id="SM00612">
    <property type="entry name" value="Kelch"/>
    <property type="match status" value="4"/>
</dbReference>
<reference evidence="7 8" key="1">
    <citation type="submission" date="2019-02" db="EMBL/GenBank/DDBJ databases">
        <title>Deep-cultivation of Planctomycetes and their phenomic and genomic characterization uncovers novel biology.</title>
        <authorList>
            <person name="Wiegand S."/>
            <person name="Jogler M."/>
            <person name="Boedeker C."/>
            <person name="Pinto D."/>
            <person name="Vollmers J."/>
            <person name="Rivas-Marin E."/>
            <person name="Kohn T."/>
            <person name="Peeters S.H."/>
            <person name="Heuer A."/>
            <person name="Rast P."/>
            <person name="Oberbeckmann S."/>
            <person name="Bunk B."/>
            <person name="Jeske O."/>
            <person name="Meyerdierks A."/>
            <person name="Storesund J.E."/>
            <person name="Kallscheuer N."/>
            <person name="Luecker S."/>
            <person name="Lage O.M."/>
            <person name="Pohl T."/>
            <person name="Merkel B.J."/>
            <person name="Hornburger P."/>
            <person name="Mueller R.-W."/>
            <person name="Bruemmer F."/>
            <person name="Labrenz M."/>
            <person name="Spormann A.M."/>
            <person name="Op den Camp H."/>
            <person name="Overmann J."/>
            <person name="Amann R."/>
            <person name="Jetten M.S.M."/>
            <person name="Mascher T."/>
            <person name="Medema M.H."/>
            <person name="Devos D.P."/>
            <person name="Kaster A.-K."/>
            <person name="Ovreas L."/>
            <person name="Rohde M."/>
            <person name="Galperin M.Y."/>
            <person name="Jogler C."/>
        </authorList>
    </citation>
    <scope>NUCLEOTIDE SEQUENCE [LARGE SCALE GENOMIC DNA]</scope>
    <source>
        <strain evidence="7 8">Pla133</strain>
    </source>
</reference>
<evidence type="ECO:0000259" key="5">
    <source>
        <dbReference type="Pfam" id="PF01833"/>
    </source>
</evidence>
<dbReference type="SUPFAM" id="SSF49785">
    <property type="entry name" value="Galactose-binding domain-like"/>
    <property type="match status" value="1"/>
</dbReference>
<dbReference type="InterPro" id="IPR008979">
    <property type="entry name" value="Galactose-bd-like_sf"/>
</dbReference>
<dbReference type="InterPro" id="IPR006652">
    <property type="entry name" value="Kelch_1"/>
</dbReference>
<dbReference type="InterPro" id="IPR015915">
    <property type="entry name" value="Kelch-typ_b-propeller"/>
</dbReference>
<dbReference type="SUPFAM" id="SSF50952">
    <property type="entry name" value="Soluble quinoprotein glucose dehydrogenase"/>
    <property type="match status" value="1"/>
</dbReference>
<feature type="domain" description="Malectin" evidence="6">
    <location>
        <begin position="168"/>
        <end position="298"/>
    </location>
</feature>
<organism evidence="7 8">
    <name type="scientific">Engelhardtia mirabilis</name>
    <dbReference type="NCBI Taxonomy" id="2528011"/>
    <lineage>
        <taxon>Bacteria</taxon>
        <taxon>Pseudomonadati</taxon>
        <taxon>Planctomycetota</taxon>
        <taxon>Planctomycetia</taxon>
        <taxon>Planctomycetia incertae sedis</taxon>
        <taxon>Engelhardtia</taxon>
    </lineage>
</organism>
<dbReference type="Pfam" id="PF01833">
    <property type="entry name" value="TIG"/>
    <property type="match status" value="1"/>
</dbReference>
<dbReference type="Pfam" id="PF01344">
    <property type="entry name" value="Kelch_1"/>
    <property type="match status" value="3"/>
</dbReference>
<dbReference type="CDD" id="cd00603">
    <property type="entry name" value="IPT_PCSR"/>
    <property type="match status" value="1"/>
</dbReference>
<dbReference type="Gene3D" id="2.60.40.10">
    <property type="entry name" value="Immunoglobulins"/>
    <property type="match status" value="4"/>
</dbReference>
<gene>
    <name evidence="7" type="primary">nanM_1</name>
    <name evidence="7" type="ORF">Pla133_29280</name>
</gene>
<dbReference type="EMBL" id="CP036287">
    <property type="protein sequence ID" value="QDU67839.1"/>
    <property type="molecule type" value="Genomic_DNA"/>
</dbReference>
<dbReference type="PANTHER" id="PTHR24412">
    <property type="entry name" value="KELCH PROTEIN"/>
    <property type="match status" value="1"/>
</dbReference>
<evidence type="ECO:0000256" key="2">
    <source>
        <dbReference type="ARBA" id="ARBA00022737"/>
    </source>
</evidence>
<dbReference type="Pfam" id="PF11721">
    <property type="entry name" value="Malectin"/>
    <property type="match status" value="1"/>
</dbReference>
<dbReference type="Gene3D" id="2.120.10.30">
    <property type="entry name" value="TolB, C-terminal domain"/>
    <property type="match status" value="1"/>
</dbReference>
<feature type="domain" description="IPT/TIG" evidence="5">
    <location>
        <begin position="1162"/>
        <end position="1236"/>
    </location>
</feature>
<dbReference type="SUPFAM" id="SSF117281">
    <property type="entry name" value="Kelch motif"/>
    <property type="match status" value="2"/>
</dbReference>
<evidence type="ECO:0000259" key="6">
    <source>
        <dbReference type="Pfam" id="PF11721"/>
    </source>
</evidence>
<dbReference type="Gene3D" id="2.120.10.80">
    <property type="entry name" value="Kelch-type beta propeller"/>
    <property type="match status" value="2"/>
</dbReference>
<name>A0A518BLI7_9BACT</name>
<evidence type="ECO:0000256" key="3">
    <source>
        <dbReference type="SAM" id="MobiDB-lite"/>
    </source>
</evidence>
<feature type="signal peptide" evidence="4">
    <location>
        <begin position="1"/>
        <end position="23"/>
    </location>
</feature>
<dbReference type="KEGG" id="pbap:Pla133_29280"/>
<dbReference type="NCBIfam" id="NF012200">
    <property type="entry name" value="choice_anch_D"/>
    <property type="match status" value="2"/>
</dbReference>
<dbReference type="Proteomes" id="UP000316921">
    <property type="component" value="Chromosome"/>
</dbReference>
<evidence type="ECO:0000313" key="7">
    <source>
        <dbReference type="EMBL" id="QDU67839.1"/>
    </source>
</evidence>